<dbReference type="InParanoid" id="A0A7X0JV19"/>
<dbReference type="AlphaFoldDB" id="A0A7X0JV19"/>
<dbReference type="InterPro" id="IPR007497">
    <property type="entry name" value="SIMPL/DUF541"/>
</dbReference>
<proteinExistence type="predicted"/>
<dbReference type="RefSeq" id="WP_166845188.1">
    <property type="nucleotide sequence ID" value="NZ_JAAONY010000002.1"/>
</dbReference>
<dbReference type="PANTHER" id="PTHR34387">
    <property type="entry name" value="SLR1258 PROTEIN"/>
    <property type="match status" value="1"/>
</dbReference>
<keyword evidence="1" id="KW-0732">Signal</keyword>
<evidence type="ECO:0000256" key="1">
    <source>
        <dbReference type="SAM" id="SignalP"/>
    </source>
</evidence>
<keyword evidence="3" id="KW-1185">Reference proteome</keyword>
<name>A0A7X0JV19_9GAMM</name>
<sequence length="228" mass="25507">MRVLLSLLCVCLASAVSAEELNYNVVNINASAKTELANDLMEVTLSSFHQDDKSERAASQVNRDMSWAIDLLKRSSAVKYKTSGYNTYPNYSRNNRITSWTASQRVVIESADFDALGDLLSKLQERLKMESMRFTTKDETRDNVQDELTVKALDAFKHKAKLVQNAMDAKSYRIVKMSIDQQGHHNPPVAYARAEMKSMAMSDVAPVAMEAGESTISTHVRGSIQLVY</sequence>
<dbReference type="Pfam" id="PF04402">
    <property type="entry name" value="SIMPL"/>
    <property type="match status" value="1"/>
</dbReference>
<evidence type="ECO:0000313" key="2">
    <source>
        <dbReference type="EMBL" id="MBB6522800.1"/>
    </source>
</evidence>
<dbReference type="EMBL" id="JACHHT010000002">
    <property type="protein sequence ID" value="MBB6522800.1"/>
    <property type="molecule type" value="Genomic_DNA"/>
</dbReference>
<dbReference type="PANTHER" id="PTHR34387:SF1">
    <property type="entry name" value="PERIPLASMIC IMMUNOGENIC PROTEIN"/>
    <property type="match status" value="1"/>
</dbReference>
<dbReference type="Proteomes" id="UP000528457">
    <property type="component" value="Unassembled WGS sequence"/>
</dbReference>
<comment type="caution">
    <text evidence="2">The sequence shown here is derived from an EMBL/GenBank/DDBJ whole genome shotgun (WGS) entry which is preliminary data.</text>
</comment>
<accession>A0A7X0JV19</accession>
<dbReference type="Gene3D" id="3.30.110.170">
    <property type="entry name" value="Protein of unknown function (DUF541), domain 1"/>
    <property type="match status" value="1"/>
</dbReference>
<evidence type="ECO:0000313" key="3">
    <source>
        <dbReference type="Proteomes" id="UP000528457"/>
    </source>
</evidence>
<dbReference type="Gene3D" id="3.30.70.2970">
    <property type="entry name" value="Protein of unknown function (DUF541), domain 2"/>
    <property type="match status" value="1"/>
</dbReference>
<dbReference type="GO" id="GO:0006974">
    <property type="term" value="P:DNA damage response"/>
    <property type="evidence" value="ECO:0007669"/>
    <property type="project" value="TreeGrafter"/>
</dbReference>
<feature type="signal peptide" evidence="1">
    <location>
        <begin position="1"/>
        <end position="18"/>
    </location>
</feature>
<feature type="chain" id="PRO_5031272650" evidence="1">
    <location>
        <begin position="19"/>
        <end position="228"/>
    </location>
</feature>
<gene>
    <name evidence="2" type="ORF">HNR48_003085</name>
</gene>
<reference evidence="2 3" key="1">
    <citation type="submission" date="2020-08" db="EMBL/GenBank/DDBJ databases">
        <title>Genomic Encyclopedia of Type Strains, Phase IV (KMG-IV): sequencing the most valuable type-strain genomes for metagenomic binning, comparative biology and taxonomic classification.</title>
        <authorList>
            <person name="Goeker M."/>
        </authorList>
    </citation>
    <scope>NUCLEOTIDE SEQUENCE [LARGE SCALE GENOMIC DNA]</scope>
    <source>
        <strain evidence="2 3">DSM 22368</strain>
    </source>
</reference>
<protein>
    <submittedName>
        <fullName evidence="2">Putative secreted protein</fullName>
    </submittedName>
</protein>
<organism evidence="2 3">
    <name type="scientific">Pseudoteredinibacter isoporae</name>
    <dbReference type="NCBI Taxonomy" id="570281"/>
    <lineage>
        <taxon>Bacteria</taxon>
        <taxon>Pseudomonadati</taxon>
        <taxon>Pseudomonadota</taxon>
        <taxon>Gammaproteobacteria</taxon>
        <taxon>Cellvibrionales</taxon>
        <taxon>Cellvibrionaceae</taxon>
        <taxon>Pseudoteredinibacter</taxon>
    </lineage>
</organism>
<dbReference type="InterPro" id="IPR052022">
    <property type="entry name" value="26kDa_periplasmic_antigen"/>
</dbReference>